<protein>
    <recommendedName>
        <fullName evidence="10">Urocanate hydratase</fullName>
        <ecNumber evidence="4">4.2.1.49</ecNumber>
    </recommendedName>
    <alternativeName>
        <fullName evidence="8">Imidazolonepropionate hydrolase</fullName>
    </alternativeName>
</protein>
<dbReference type="InterPro" id="IPR035085">
    <property type="entry name" value="Urocanase_Rossmann-like"/>
</dbReference>
<dbReference type="FunFam" id="3.40.1770.10:FF:000003">
    <property type="entry name" value="Urocanate hydratase 1"/>
    <property type="match status" value="1"/>
</dbReference>
<name>A0A8T3D5B9_9TELE</name>
<evidence type="ECO:0000256" key="4">
    <source>
        <dbReference type="ARBA" id="ARBA00011992"/>
    </source>
</evidence>
<dbReference type="PANTHER" id="PTHR12216:SF3">
    <property type="entry name" value="UROCANATE HYDRATASE"/>
    <property type="match status" value="1"/>
</dbReference>
<feature type="domain" description="Urocanase Rossmann-like" evidence="12">
    <location>
        <begin position="214"/>
        <end position="419"/>
    </location>
</feature>
<comment type="cofactor">
    <cofactor evidence="1">
        <name>NAD(+)</name>
        <dbReference type="ChEBI" id="CHEBI:57540"/>
    </cofactor>
</comment>
<feature type="domain" description="Urocanase N-terminal" evidence="13">
    <location>
        <begin position="85"/>
        <end position="211"/>
    </location>
</feature>
<feature type="domain" description="Urocanase C-terminal" evidence="14">
    <location>
        <begin position="473"/>
        <end position="679"/>
    </location>
</feature>
<dbReference type="OrthoDB" id="194468at2759"/>
<accession>A0A8T3D5B9</accession>
<dbReference type="FunFam" id="3.40.50.10730:FF:000002">
    <property type="entry name" value="Urocanate hydratase 1"/>
    <property type="match status" value="1"/>
</dbReference>
<dbReference type="InterPro" id="IPR023636">
    <property type="entry name" value="Urocanase_CS"/>
</dbReference>
<dbReference type="FunFam" id="3.40.1770.10:FF:000002">
    <property type="entry name" value="Urocanate hydratase 1"/>
    <property type="match status" value="1"/>
</dbReference>
<dbReference type="HAMAP" id="MF_00577">
    <property type="entry name" value="HutU"/>
    <property type="match status" value="1"/>
</dbReference>
<dbReference type="Pfam" id="PF17392">
    <property type="entry name" value="Urocanase_C"/>
    <property type="match status" value="1"/>
</dbReference>
<evidence type="ECO:0000256" key="8">
    <source>
        <dbReference type="ARBA" id="ARBA00031640"/>
    </source>
</evidence>
<dbReference type="PANTHER" id="PTHR12216">
    <property type="entry name" value="UROCANATE HYDRATASE"/>
    <property type="match status" value="1"/>
</dbReference>
<dbReference type="PIRSF" id="PIRSF001423">
    <property type="entry name" value="Urocanate_hydrat"/>
    <property type="match status" value="1"/>
</dbReference>
<dbReference type="AlphaFoldDB" id="A0A8T3D5B9"/>
<dbReference type="NCBIfam" id="NF003820">
    <property type="entry name" value="PRK05414.1"/>
    <property type="match status" value="1"/>
</dbReference>
<dbReference type="GO" id="GO:0016153">
    <property type="term" value="F:urocanate hydratase activity"/>
    <property type="evidence" value="ECO:0007669"/>
    <property type="project" value="UniProtKB-EC"/>
</dbReference>
<dbReference type="InterPro" id="IPR055351">
    <property type="entry name" value="Urocanase"/>
</dbReference>
<evidence type="ECO:0000256" key="3">
    <source>
        <dbReference type="ARBA" id="ARBA00007578"/>
    </source>
</evidence>
<keyword evidence="16" id="KW-1185">Reference proteome</keyword>
<dbReference type="EMBL" id="JAERUA010000012">
    <property type="protein sequence ID" value="KAI1892823.1"/>
    <property type="molecule type" value="Genomic_DNA"/>
</dbReference>
<dbReference type="InterPro" id="IPR035400">
    <property type="entry name" value="Urocanase_N"/>
</dbReference>
<evidence type="ECO:0000259" key="13">
    <source>
        <dbReference type="Pfam" id="PF17391"/>
    </source>
</evidence>
<evidence type="ECO:0000313" key="16">
    <source>
        <dbReference type="Proteomes" id="UP000829720"/>
    </source>
</evidence>
<evidence type="ECO:0000256" key="7">
    <source>
        <dbReference type="ARBA" id="ARBA00023239"/>
    </source>
</evidence>
<dbReference type="InterPro" id="IPR035401">
    <property type="entry name" value="Urocanase_C"/>
</dbReference>
<dbReference type="InterPro" id="IPR036190">
    <property type="entry name" value="Urocanase_sf"/>
</dbReference>
<evidence type="ECO:0000313" key="15">
    <source>
        <dbReference type="EMBL" id="KAI1892823.1"/>
    </source>
</evidence>
<dbReference type="Pfam" id="PF01175">
    <property type="entry name" value="Urocanase"/>
    <property type="match status" value="1"/>
</dbReference>
<dbReference type="Gene3D" id="3.40.50.10730">
    <property type="entry name" value="Urocanase like domains"/>
    <property type="match status" value="1"/>
</dbReference>
<evidence type="ECO:0000256" key="5">
    <source>
        <dbReference type="ARBA" id="ARBA00022808"/>
    </source>
</evidence>
<organism evidence="15 16">
    <name type="scientific">Albula goreensis</name>
    <dbReference type="NCBI Taxonomy" id="1534307"/>
    <lineage>
        <taxon>Eukaryota</taxon>
        <taxon>Metazoa</taxon>
        <taxon>Chordata</taxon>
        <taxon>Craniata</taxon>
        <taxon>Vertebrata</taxon>
        <taxon>Euteleostomi</taxon>
        <taxon>Actinopterygii</taxon>
        <taxon>Neopterygii</taxon>
        <taxon>Teleostei</taxon>
        <taxon>Albuliformes</taxon>
        <taxon>Albulidae</taxon>
        <taxon>Albula</taxon>
    </lineage>
</organism>
<feature type="region of interest" description="Disordered" evidence="11">
    <location>
        <begin position="1"/>
        <end position="37"/>
    </location>
</feature>
<dbReference type="Proteomes" id="UP000829720">
    <property type="component" value="Unassembled WGS sequence"/>
</dbReference>
<dbReference type="InterPro" id="IPR023637">
    <property type="entry name" value="Urocanase-like"/>
</dbReference>
<dbReference type="SUPFAM" id="SSF111326">
    <property type="entry name" value="Urocanase"/>
    <property type="match status" value="1"/>
</dbReference>
<evidence type="ECO:0000256" key="6">
    <source>
        <dbReference type="ARBA" id="ARBA00023027"/>
    </source>
</evidence>
<reference evidence="15" key="1">
    <citation type="submission" date="2021-01" db="EMBL/GenBank/DDBJ databases">
        <authorList>
            <person name="Zahm M."/>
            <person name="Roques C."/>
            <person name="Cabau C."/>
            <person name="Klopp C."/>
            <person name="Donnadieu C."/>
            <person name="Jouanno E."/>
            <person name="Lampietro C."/>
            <person name="Louis A."/>
            <person name="Herpin A."/>
            <person name="Echchiki A."/>
            <person name="Berthelot C."/>
            <person name="Parey E."/>
            <person name="Roest-Crollius H."/>
            <person name="Braasch I."/>
            <person name="Postlethwait J."/>
            <person name="Bobe J."/>
            <person name="Montfort J."/>
            <person name="Bouchez O."/>
            <person name="Begum T."/>
            <person name="Mejri S."/>
            <person name="Adams A."/>
            <person name="Chen W.-J."/>
            <person name="Guiguen Y."/>
        </authorList>
    </citation>
    <scope>NUCLEOTIDE SEQUENCE</scope>
    <source>
        <tissue evidence="15">Blood</tissue>
    </source>
</reference>
<evidence type="ECO:0000259" key="14">
    <source>
        <dbReference type="Pfam" id="PF17392"/>
    </source>
</evidence>
<comment type="catalytic activity">
    <reaction evidence="9">
        <text>4-imidazolone-5-propanoate = trans-urocanate + H2O</text>
        <dbReference type="Rhea" id="RHEA:13101"/>
        <dbReference type="ChEBI" id="CHEBI:15377"/>
        <dbReference type="ChEBI" id="CHEBI:17771"/>
        <dbReference type="ChEBI" id="CHEBI:77893"/>
        <dbReference type="EC" id="4.2.1.49"/>
    </reaction>
</comment>
<dbReference type="Gene3D" id="3.40.1770.10">
    <property type="entry name" value="Urocanase superfamily"/>
    <property type="match status" value="2"/>
</dbReference>
<gene>
    <name evidence="15" type="ORF">AGOR_G00137490</name>
</gene>
<dbReference type="GO" id="GO:0006548">
    <property type="term" value="P:L-histidine catabolic process"/>
    <property type="evidence" value="ECO:0007669"/>
    <property type="project" value="TreeGrafter"/>
</dbReference>
<evidence type="ECO:0000256" key="11">
    <source>
        <dbReference type="SAM" id="MobiDB-lite"/>
    </source>
</evidence>
<keyword evidence="7" id="KW-0456">Lyase</keyword>
<keyword evidence="6" id="KW-0520">NAD</keyword>
<evidence type="ECO:0000256" key="2">
    <source>
        <dbReference type="ARBA" id="ARBA00004794"/>
    </source>
</evidence>
<dbReference type="EC" id="4.2.1.49" evidence="4"/>
<dbReference type="Pfam" id="PF17391">
    <property type="entry name" value="Urocanase_N"/>
    <property type="match status" value="1"/>
</dbReference>
<comment type="similarity">
    <text evidence="3">Belongs to the urocanase family.</text>
</comment>
<sequence>MSTLKELCGGLPLDPLPSNRGRDPDVPHAPVRTPNLSSQEERLALRNALRYFPPSLHSTLASEFAQELRQYGHIYMYRFCPPIRMRAYPIDQYPCRTHQAAAIMHMIMNNLDPVVAQFPQELVTYGGNGQVFSNWAQFWLVLHYLSEMTEEQTLVMYSGHPLGLFPSPTSSPRMVITNGMVIPNYSSREDYEKNFAMGITMYGQMTAGSYCYIGPQGIVHGTMLTVLNAGRRYLGTSDLAGRVFVTSGLGGMSGAQAKAAVIAGCVGVIAEVDEAPLKKRHEQGWLMEVTNDLDHCIQKIREAKTSKTPLSLGYHGNIVDLWERLLAEYESTGELLVDLGSDQTSLHNPFSGGYYPAKLSLRQASQLMSTDPARFRTAVQESLRRQVMAINKLAQAGMFFWDYGNAFLLEAQKSRFVTALEHYFLSYKDCGMPQNLHREQKSTASFQSAEVEKTGAGKTEFRYPSYVQHIMGDIFSLGFGPFRWVCTSGDPNDLAQTDDIAASVLEDISSSVSERVKQQYSDNIHWIRQAGKHNMVVGSQARILYSDQKGRVLIALAINQAIADGRVSAPVVISRDHHDVSGTDSPFRETSNVYDGSAFCADMAVQNFVGDAFRGATWVALHNGGGVGWGEVINGGFGLVLDGSEEAGRRASMMLNWDVSNGVARRCWSGNTNAYDTIQRTMEAQRQLRVTMPFPVQDEHVLDRALQG</sequence>
<evidence type="ECO:0000256" key="9">
    <source>
        <dbReference type="ARBA" id="ARBA00047623"/>
    </source>
</evidence>
<keyword evidence="5" id="KW-0369">Histidine metabolism</keyword>
<dbReference type="InterPro" id="IPR038364">
    <property type="entry name" value="Urocanase_central_sf"/>
</dbReference>
<dbReference type="PROSITE" id="PS01233">
    <property type="entry name" value="UROCANASE"/>
    <property type="match status" value="1"/>
</dbReference>
<comment type="pathway">
    <text evidence="2">Amino-acid degradation; L-histidine degradation into L-glutamate; N-formimidoyl-L-glutamate from L-histidine: step 2/3.</text>
</comment>
<proteinExistence type="inferred from homology"/>
<comment type="caution">
    <text evidence="15">The sequence shown here is derived from an EMBL/GenBank/DDBJ whole genome shotgun (WGS) entry which is preliminary data.</text>
</comment>
<evidence type="ECO:0000256" key="10">
    <source>
        <dbReference type="ARBA" id="ARBA00070010"/>
    </source>
</evidence>
<evidence type="ECO:0000256" key="1">
    <source>
        <dbReference type="ARBA" id="ARBA00001911"/>
    </source>
</evidence>
<evidence type="ECO:0000259" key="12">
    <source>
        <dbReference type="Pfam" id="PF01175"/>
    </source>
</evidence>